<protein>
    <submittedName>
        <fullName evidence="2">Uncharacterized protein</fullName>
    </submittedName>
</protein>
<dbReference type="EMBL" id="CAJNJA010069833">
    <property type="protein sequence ID" value="CAE7899043.1"/>
    <property type="molecule type" value="Genomic_DNA"/>
</dbReference>
<comment type="caution">
    <text evidence="2">The sequence shown here is derived from an EMBL/GenBank/DDBJ whole genome shotgun (WGS) entry which is preliminary data.</text>
</comment>
<feature type="compositionally biased region" description="Polar residues" evidence="1">
    <location>
        <begin position="247"/>
        <end position="256"/>
    </location>
</feature>
<feature type="region of interest" description="Disordered" evidence="1">
    <location>
        <begin position="52"/>
        <end position="73"/>
    </location>
</feature>
<dbReference type="AlphaFoldDB" id="A0A813BCQ5"/>
<keyword evidence="3" id="KW-1185">Reference proteome</keyword>
<name>A0A813BCQ5_9DINO</name>
<evidence type="ECO:0000256" key="1">
    <source>
        <dbReference type="SAM" id="MobiDB-lite"/>
    </source>
</evidence>
<dbReference type="OrthoDB" id="10389920at2759"/>
<feature type="non-terminal residue" evidence="2">
    <location>
        <position position="1"/>
    </location>
</feature>
<accession>A0A813BCQ5</accession>
<gene>
    <name evidence="2" type="ORF">SNEC2469_LOCUS30201</name>
</gene>
<feature type="compositionally biased region" description="Basic and acidic residues" evidence="1">
    <location>
        <begin position="54"/>
        <end position="73"/>
    </location>
</feature>
<proteinExistence type="predicted"/>
<evidence type="ECO:0000313" key="3">
    <source>
        <dbReference type="Proteomes" id="UP000601435"/>
    </source>
</evidence>
<evidence type="ECO:0000313" key="2">
    <source>
        <dbReference type="EMBL" id="CAE7899043.1"/>
    </source>
</evidence>
<sequence>MQGNMLVELNLKGKAYSEGYKSPFDKGEGNDVTTLLQELSHAQHREFAPSYDDVGFRVPDDSDPRSKKPKQDDPDYAAKLMLYEAFCYERDVWAELKAVRANFSTVVSAVSQAYGQDCLQLGRALECVSGPCSAGQTVERDGYRAREIDELYMRPFDDIVVEEFISNLPGPTIQEVDEPMEPASGPAKAPAYSPSGEMAGDTKQEPDSSAPMETDAPEGSSFEEGSGVKVEKAEQTTFELPDLNFSADASNGQDNLYEQGIRGKTKTRVEPGAYEAEAKATAEAEAKNEQAFEDFAGEKQEEGLTDTVDYQNFIEVYHLRERMSPLMKLAEQIHGYGQTGLYHDNIRLDKINSFKVQHMYFRQQAPPHVHMKFYFAEEDLMEQVCAMEPICYRRSTKLDVVFRAGDYRSTLDDREMARASAAREEALELNHMLLERLRELNKGRRSASREELMNAMLHYFL</sequence>
<feature type="region of interest" description="Disordered" evidence="1">
    <location>
        <begin position="173"/>
        <end position="232"/>
    </location>
</feature>
<reference evidence="2" key="1">
    <citation type="submission" date="2021-02" db="EMBL/GenBank/DDBJ databases">
        <authorList>
            <person name="Dougan E. K."/>
            <person name="Rhodes N."/>
            <person name="Thang M."/>
            <person name="Chan C."/>
        </authorList>
    </citation>
    <scope>NUCLEOTIDE SEQUENCE</scope>
</reference>
<feature type="region of interest" description="Disordered" evidence="1">
    <location>
        <begin position="244"/>
        <end position="264"/>
    </location>
</feature>
<organism evidence="2 3">
    <name type="scientific">Symbiodinium necroappetens</name>
    <dbReference type="NCBI Taxonomy" id="1628268"/>
    <lineage>
        <taxon>Eukaryota</taxon>
        <taxon>Sar</taxon>
        <taxon>Alveolata</taxon>
        <taxon>Dinophyceae</taxon>
        <taxon>Suessiales</taxon>
        <taxon>Symbiodiniaceae</taxon>
        <taxon>Symbiodinium</taxon>
    </lineage>
</organism>
<dbReference type="Proteomes" id="UP000601435">
    <property type="component" value="Unassembled WGS sequence"/>
</dbReference>